<evidence type="ECO:0000313" key="1">
    <source>
        <dbReference type="EMBL" id="KAL2724840.1"/>
    </source>
</evidence>
<name>A0ABD2AY00_VESMC</name>
<proteinExistence type="predicted"/>
<accession>A0ABD2AY00</accession>
<comment type="caution">
    <text evidence="1">The sequence shown here is derived from an EMBL/GenBank/DDBJ whole genome shotgun (WGS) entry which is preliminary data.</text>
</comment>
<reference evidence="1 2" key="1">
    <citation type="journal article" date="2024" name="Ann. Entomol. Soc. Am.">
        <title>Genomic analyses of the southern and eastern yellowjacket wasps (Hymenoptera: Vespidae) reveal evolutionary signatures of social life.</title>
        <authorList>
            <person name="Catto M.A."/>
            <person name="Caine P.B."/>
            <person name="Orr S.E."/>
            <person name="Hunt B.G."/>
            <person name="Goodisman M.A.D."/>
        </authorList>
    </citation>
    <scope>NUCLEOTIDE SEQUENCE [LARGE SCALE GENOMIC DNA]</scope>
    <source>
        <strain evidence="1">232</strain>
        <tissue evidence="1">Head and thorax</tissue>
    </source>
</reference>
<evidence type="ECO:0000313" key="2">
    <source>
        <dbReference type="Proteomes" id="UP001607303"/>
    </source>
</evidence>
<gene>
    <name evidence="1" type="ORF">V1477_018701</name>
</gene>
<protein>
    <submittedName>
        <fullName evidence="1">Uncharacterized protein</fullName>
    </submittedName>
</protein>
<keyword evidence="2" id="KW-1185">Reference proteome</keyword>
<dbReference type="EMBL" id="JAYRBN010000112">
    <property type="protein sequence ID" value="KAL2724840.1"/>
    <property type="molecule type" value="Genomic_DNA"/>
</dbReference>
<organism evidence="1 2">
    <name type="scientific">Vespula maculifrons</name>
    <name type="common">Eastern yellow jacket</name>
    <name type="synonym">Wasp</name>
    <dbReference type="NCBI Taxonomy" id="7453"/>
    <lineage>
        <taxon>Eukaryota</taxon>
        <taxon>Metazoa</taxon>
        <taxon>Ecdysozoa</taxon>
        <taxon>Arthropoda</taxon>
        <taxon>Hexapoda</taxon>
        <taxon>Insecta</taxon>
        <taxon>Pterygota</taxon>
        <taxon>Neoptera</taxon>
        <taxon>Endopterygota</taxon>
        <taxon>Hymenoptera</taxon>
        <taxon>Apocrita</taxon>
        <taxon>Aculeata</taxon>
        <taxon>Vespoidea</taxon>
        <taxon>Vespidae</taxon>
        <taxon>Vespinae</taxon>
        <taxon>Vespula</taxon>
    </lineage>
</organism>
<sequence length="144" mass="16834">MENYRNEKCVQCARANRINCNDDEDEDEDEDENEFTLHHQIFIDRVDVEPAVVASSITTTTTMKESSRHRRETLFLQASNGYRSTILGAFSTLESCEGMRSPRENSEGKAGYRCRLRWLVTWNDAWVAIGRMQIENQYPLRLHR</sequence>
<dbReference type="Proteomes" id="UP001607303">
    <property type="component" value="Unassembled WGS sequence"/>
</dbReference>
<dbReference type="AlphaFoldDB" id="A0ABD2AY00"/>